<dbReference type="PATRIC" id="fig|1492898.3.peg.1952"/>
<protein>
    <submittedName>
        <fullName evidence="1">Uncharacterized protein</fullName>
    </submittedName>
</protein>
<name>A0A172TU58_9BACT</name>
<dbReference type="Proteomes" id="UP000077177">
    <property type="component" value="Chromosome"/>
</dbReference>
<gene>
    <name evidence="1" type="ORF">SY85_09070</name>
</gene>
<reference evidence="1 2" key="2">
    <citation type="journal article" date="2016" name="Int. J. Syst. Evol. Microbiol.">
        <title>Flavisolibacter tropicus sp. nov., isolated from tropical soil.</title>
        <authorList>
            <person name="Lee J.J."/>
            <person name="Kang M.S."/>
            <person name="Kim G.S."/>
            <person name="Lee C.S."/>
            <person name="Lim S."/>
            <person name="Lee J."/>
            <person name="Roh S.H."/>
            <person name="Kang H."/>
            <person name="Ha J.M."/>
            <person name="Bae S."/>
            <person name="Jung H.Y."/>
            <person name="Kim M.K."/>
        </authorList>
    </citation>
    <scope>NUCLEOTIDE SEQUENCE [LARGE SCALE GENOMIC DNA]</scope>
    <source>
        <strain evidence="1 2">LCS9</strain>
    </source>
</reference>
<dbReference type="STRING" id="1492898.SY85_09070"/>
<proteinExistence type="predicted"/>
<keyword evidence="2" id="KW-1185">Reference proteome</keyword>
<evidence type="ECO:0000313" key="2">
    <source>
        <dbReference type="Proteomes" id="UP000077177"/>
    </source>
</evidence>
<sequence>MEATRQDTFTRNQLYELVWSQSLLSLSRKYAISDVGLRKLCIRMNIPLPKAGHWEKLKHGKPVDKIKLPTTYSGASEVRLSLRNEDDVDNISKKESVHALVKQLQANSELKFVVPDRLTSPDPLIASAKVSLSRKEASYGPYQGVISTSRGELTIRVSPQNISRALRILDTLIKALRSRGHTIEVDTEKTYVIINTLKIEVSIKEKLKRVIIDNPKWSWQSSELCPTGILSFRIEGGSEWKDGKEPLEAQLPRIIARLEMEAIRRKERQEQLEKFWQEQREKRRLAEEFAARKEKELIDFKIMLQKAERWHKAVTLRNYIEAVEQKAVQSVGPSEEITQWLAWARKKADWYDPFIEADDELLHDIDRVSLMHR</sequence>
<reference evidence="2" key="1">
    <citation type="submission" date="2015-01" db="EMBL/GenBank/DDBJ databases">
        <title>Flavisolibacter sp./LCS9/ whole genome sequencing.</title>
        <authorList>
            <person name="Kim M.K."/>
            <person name="Srinivasan S."/>
            <person name="Lee J.-J."/>
        </authorList>
    </citation>
    <scope>NUCLEOTIDE SEQUENCE [LARGE SCALE GENOMIC DNA]</scope>
    <source>
        <strain evidence="2">LCS9</strain>
    </source>
</reference>
<evidence type="ECO:0000313" key="1">
    <source>
        <dbReference type="EMBL" id="ANE50629.1"/>
    </source>
</evidence>
<organism evidence="1 2">
    <name type="scientific">Flavisolibacter tropicus</name>
    <dbReference type="NCBI Taxonomy" id="1492898"/>
    <lineage>
        <taxon>Bacteria</taxon>
        <taxon>Pseudomonadati</taxon>
        <taxon>Bacteroidota</taxon>
        <taxon>Chitinophagia</taxon>
        <taxon>Chitinophagales</taxon>
        <taxon>Chitinophagaceae</taxon>
        <taxon>Flavisolibacter</taxon>
    </lineage>
</organism>
<dbReference type="RefSeq" id="WP_066403779.1">
    <property type="nucleotide sequence ID" value="NZ_CP011390.1"/>
</dbReference>
<dbReference type="KEGG" id="fla:SY85_09070"/>
<dbReference type="EMBL" id="CP011390">
    <property type="protein sequence ID" value="ANE50629.1"/>
    <property type="molecule type" value="Genomic_DNA"/>
</dbReference>
<dbReference type="AlphaFoldDB" id="A0A172TU58"/>
<accession>A0A172TU58</accession>
<dbReference type="OrthoDB" id="9777694at2"/>